<sequence>MAASFTGILLGFAIGYGCRSFDLPLPAPPKLVGALLVVAMTLGFVGTDILMYL</sequence>
<accession>A0AA97F8N3</accession>
<protein>
    <submittedName>
        <fullName evidence="2">DUF1427 family protein</fullName>
    </submittedName>
</protein>
<feature type="transmembrane region" description="Helical" evidence="1">
    <location>
        <begin position="31"/>
        <end position="52"/>
    </location>
</feature>
<keyword evidence="1" id="KW-1133">Transmembrane helix</keyword>
<dbReference type="InterPro" id="IPR020017">
    <property type="entry name" value="XapX_domain"/>
</dbReference>
<dbReference type="EMBL" id="CP136594">
    <property type="protein sequence ID" value="WOE75531.1"/>
    <property type="molecule type" value="Genomic_DNA"/>
</dbReference>
<name>A0AA97F8N3_9SPHN</name>
<keyword evidence="3" id="KW-1185">Reference proteome</keyword>
<reference evidence="2 3" key="1">
    <citation type="submission" date="2023-10" db="EMBL/GenBank/DDBJ databases">
        <title>Complete genome sequence of a Sphingomonadaceae bacterium.</title>
        <authorList>
            <person name="Yan C."/>
        </authorList>
    </citation>
    <scope>NUCLEOTIDE SEQUENCE [LARGE SCALE GENOMIC DNA]</scope>
    <source>
        <strain evidence="2 3">SCSIO 66989</strain>
    </source>
</reference>
<keyword evidence="1" id="KW-0472">Membrane</keyword>
<dbReference type="Proteomes" id="UP001302429">
    <property type="component" value="Chromosome"/>
</dbReference>
<evidence type="ECO:0000313" key="2">
    <source>
        <dbReference type="EMBL" id="WOE75531.1"/>
    </source>
</evidence>
<evidence type="ECO:0000313" key="3">
    <source>
        <dbReference type="Proteomes" id="UP001302429"/>
    </source>
</evidence>
<organism evidence="2 3">
    <name type="scientific">Alterisphingorhabdus coralli</name>
    <dbReference type="NCBI Taxonomy" id="3071408"/>
    <lineage>
        <taxon>Bacteria</taxon>
        <taxon>Pseudomonadati</taxon>
        <taxon>Pseudomonadota</taxon>
        <taxon>Alphaproteobacteria</taxon>
        <taxon>Sphingomonadales</taxon>
        <taxon>Sphingomonadaceae</taxon>
        <taxon>Alterisphingorhabdus (ex Yan et al. 2024)</taxon>
    </lineage>
</organism>
<gene>
    <name evidence="2" type="ORF">RB602_02115</name>
</gene>
<dbReference type="NCBIfam" id="TIGR03510">
    <property type="entry name" value="XapX"/>
    <property type="match status" value="1"/>
</dbReference>
<evidence type="ECO:0000256" key="1">
    <source>
        <dbReference type="SAM" id="Phobius"/>
    </source>
</evidence>
<dbReference type="KEGG" id="acoa:RB602_02115"/>
<proteinExistence type="predicted"/>
<keyword evidence="1" id="KW-0812">Transmembrane</keyword>
<dbReference type="RefSeq" id="WP_317082529.1">
    <property type="nucleotide sequence ID" value="NZ_CP136594.1"/>
</dbReference>
<dbReference type="AlphaFoldDB" id="A0AA97F8N3"/>